<dbReference type="SUPFAM" id="SSF57701">
    <property type="entry name" value="Zn2/Cys6 DNA-binding domain"/>
    <property type="match status" value="1"/>
</dbReference>
<dbReference type="CDD" id="cd00067">
    <property type="entry name" value="GAL4"/>
    <property type="match status" value="1"/>
</dbReference>
<evidence type="ECO:0000256" key="1">
    <source>
        <dbReference type="ARBA" id="ARBA00023015"/>
    </source>
</evidence>
<dbReference type="EMBL" id="JAVRRD010000063">
    <property type="protein sequence ID" value="KAK5043470.1"/>
    <property type="molecule type" value="Genomic_DNA"/>
</dbReference>
<dbReference type="InterPro" id="IPR001138">
    <property type="entry name" value="Zn2Cys6_DnaBD"/>
</dbReference>
<dbReference type="GO" id="GO:0000981">
    <property type="term" value="F:DNA-binding transcription factor activity, RNA polymerase II-specific"/>
    <property type="evidence" value="ECO:0007669"/>
    <property type="project" value="InterPro"/>
</dbReference>
<feature type="compositionally biased region" description="Polar residues" evidence="6">
    <location>
        <begin position="144"/>
        <end position="158"/>
    </location>
</feature>
<dbReference type="SMART" id="SM00066">
    <property type="entry name" value="GAL4"/>
    <property type="match status" value="1"/>
</dbReference>
<dbReference type="GeneID" id="89980113"/>
<dbReference type="PROSITE" id="PS00463">
    <property type="entry name" value="ZN2_CY6_FUNGAL_1"/>
    <property type="match status" value="1"/>
</dbReference>
<comment type="caution">
    <text evidence="8">The sequence shown here is derived from an EMBL/GenBank/DDBJ whole genome shotgun (WGS) entry which is preliminary data.</text>
</comment>
<organism evidence="8 9">
    <name type="scientific">Exophiala bonariae</name>
    <dbReference type="NCBI Taxonomy" id="1690606"/>
    <lineage>
        <taxon>Eukaryota</taxon>
        <taxon>Fungi</taxon>
        <taxon>Dikarya</taxon>
        <taxon>Ascomycota</taxon>
        <taxon>Pezizomycotina</taxon>
        <taxon>Eurotiomycetes</taxon>
        <taxon>Chaetothyriomycetidae</taxon>
        <taxon>Chaetothyriales</taxon>
        <taxon>Herpotrichiellaceae</taxon>
        <taxon>Exophiala</taxon>
    </lineage>
</organism>
<protein>
    <recommendedName>
        <fullName evidence="7">Zn(2)-C6 fungal-type domain-containing protein</fullName>
    </recommendedName>
</protein>
<dbReference type="Pfam" id="PF00172">
    <property type="entry name" value="Zn_clus"/>
    <property type="match status" value="1"/>
</dbReference>
<dbReference type="GO" id="GO:0003677">
    <property type="term" value="F:DNA binding"/>
    <property type="evidence" value="ECO:0007669"/>
    <property type="project" value="UniProtKB-KW"/>
</dbReference>
<evidence type="ECO:0000313" key="9">
    <source>
        <dbReference type="Proteomes" id="UP001358417"/>
    </source>
</evidence>
<dbReference type="GO" id="GO:0008270">
    <property type="term" value="F:zinc ion binding"/>
    <property type="evidence" value="ECO:0007669"/>
    <property type="project" value="InterPro"/>
</dbReference>
<feature type="compositionally biased region" description="Polar residues" evidence="6">
    <location>
        <begin position="87"/>
        <end position="105"/>
    </location>
</feature>
<keyword evidence="2" id="KW-0238">DNA-binding</keyword>
<dbReference type="Proteomes" id="UP001358417">
    <property type="component" value="Unassembled WGS sequence"/>
</dbReference>
<dbReference type="AlphaFoldDB" id="A0AAV9MRX5"/>
<keyword evidence="4" id="KW-0539">Nucleus</keyword>
<evidence type="ECO:0000313" key="8">
    <source>
        <dbReference type="EMBL" id="KAK5043470.1"/>
    </source>
</evidence>
<evidence type="ECO:0000259" key="7">
    <source>
        <dbReference type="PROSITE" id="PS50048"/>
    </source>
</evidence>
<feature type="domain" description="Zn(2)-C6 fungal-type" evidence="7">
    <location>
        <begin position="7"/>
        <end position="37"/>
    </location>
</feature>
<dbReference type="Gene3D" id="4.10.240.10">
    <property type="entry name" value="Zn(2)-C6 fungal-type DNA-binding domain"/>
    <property type="match status" value="1"/>
</dbReference>
<gene>
    <name evidence="8" type="ORF">LTR84_011964</name>
</gene>
<reference evidence="8 9" key="1">
    <citation type="submission" date="2023-08" db="EMBL/GenBank/DDBJ databases">
        <title>Black Yeasts Isolated from many extreme environments.</title>
        <authorList>
            <person name="Coleine C."/>
            <person name="Stajich J.E."/>
            <person name="Selbmann L."/>
        </authorList>
    </citation>
    <scope>NUCLEOTIDE SEQUENCE [LARGE SCALE GENOMIC DNA]</scope>
    <source>
        <strain evidence="8 9">CCFEE 5792</strain>
    </source>
</reference>
<dbReference type="RefSeq" id="XP_064699860.1">
    <property type="nucleotide sequence ID" value="XM_064855491.1"/>
</dbReference>
<keyword evidence="5" id="KW-0175">Coiled coil</keyword>
<accession>A0AAV9MRX5</accession>
<feature type="coiled-coil region" evidence="5">
    <location>
        <begin position="239"/>
        <end position="322"/>
    </location>
</feature>
<evidence type="ECO:0000256" key="4">
    <source>
        <dbReference type="ARBA" id="ARBA00023242"/>
    </source>
</evidence>
<keyword evidence="1" id="KW-0805">Transcription regulation</keyword>
<dbReference type="InterPro" id="IPR036864">
    <property type="entry name" value="Zn2-C6_fun-type_DNA-bd_sf"/>
</dbReference>
<feature type="region of interest" description="Disordered" evidence="6">
    <location>
        <begin position="39"/>
        <end position="158"/>
    </location>
</feature>
<keyword evidence="9" id="KW-1185">Reference proteome</keyword>
<dbReference type="PROSITE" id="PS50048">
    <property type="entry name" value="ZN2_CY6_FUNGAL_2"/>
    <property type="match status" value="1"/>
</dbReference>
<sequence length="334" mass="37550">MKQQTIPCGECRARRRKCDRKRPICSGCLQKTLPCQYESDDHHAAQQGSPPPAVSDFGAEHLPSTRSSSLFRSEEEETDEAFRTYINDLNATSTNSSPRAANSETIDVDADTARISESQHLGDCGDAGESRIRPEPRSPHVVGSATTSSPCKRTQSHTVVTEQAALENLGMHHDADTSQPAALEGRLPRQRSVPVNESLTPGTKKRKRETTEPEGGNDDPDTREYLSTTTKFMSELRYLRRQTKKLAELKEKNKELQESFKKVSEECKKLKGKNKKLNTDYKTSEEKIQKLNDDHKKSEAIAKGVNEDYKKSLEDIKKLKEKMNLWANLVQTSM</sequence>
<feature type="region of interest" description="Disordered" evidence="6">
    <location>
        <begin position="175"/>
        <end position="224"/>
    </location>
</feature>
<dbReference type="SUPFAM" id="SSF57997">
    <property type="entry name" value="Tropomyosin"/>
    <property type="match status" value="1"/>
</dbReference>
<evidence type="ECO:0000256" key="2">
    <source>
        <dbReference type="ARBA" id="ARBA00023125"/>
    </source>
</evidence>
<feature type="compositionally biased region" description="Basic and acidic residues" evidence="6">
    <location>
        <begin position="128"/>
        <end position="138"/>
    </location>
</feature>
<keyword evidence="3" id="KW-0804">Transcription</keyword>
<evidence type="ECO:0000256" key="3">
    <source>
        <dbReference type="ARBA" id="ARBA00023163"/>
    </source>
</evidence>
<evidence type="ECO:0000256" key="5">
    <source>
        <dbReference type="SAM" id="Coils"/>
    </source>
</evidence>
<proteinExistence type="predicted"/>
<evidence type="ECO:0000256" key="6">
    <source>
        <dbReference type="SAM" id="MobiDB-lite"/>
    </source>
</evidence>
<name>A0AAV9MRX5_9EURO</name>